<organism evidence="2 3">
    <name type="scientific">Aspergillus lucknowensis</name>
    <dbReference type="NCBI Taxonomy" id="176173"/>
    <lineage>
        <taxon>Eukaryota</taxon>
        <taxon>Fungi</taxon>
        <taxon>Dikarya</taxon>
        <taxon>Ascomycota</taxon>
        <taxon>Pezizomycotina</taxon>
        <taxon>Eurotiomycetes</taxon>
        <taxon>Eurotiomycetidae</taxon>
        <taxon>Eurotiales</taxon>
        <taxon>Aspergillaceae</taxon>
        <taxon>Aspergillus</taxon>
        <taxon>Aspergillus subgen. Nidulantes</taxon>
    </lineage>
</organism>
<reference evidence="2 3" key="1">
    <citation type="submission" date="2024-07" db="EMBL/GenBank/DDBJ databases">
        <title>Section-level genome sequencing and comparative genomics of Aspergillus sections Usti and Cavernicolus.</title>
        <authorList>
            <consortium name="Lawrence Berkeley National Laboratory"/>
            <person name="Nybo J.L."/>
            <person name="Vesth T.C."/>
            <person name="Theobald S."/>
            <person name="Frisvad J.C."/>
            <person name="Larsen T.O."/>
            <person name="Kjaerboelling I."/>
            <person name="Rothschild-Mancinelli K."/>
            <person name="Lyhne E.K."/>
            <person name="Kogle M.E."/>
            <person name="Barry K."/>
            <person name="Clum A."/>
            <person name="Na H."/>
            <person name="Ledsgaard L."/>
            <person name="Lin J."/>
            <person name="Lipzen A."/>
            <person name="Kuo A."/>
            <person name="Riley R."/>
            <person name="Mondo S."/>
            <person name="Labutti K."/>
            <person name="Haridas S."/>
            <person name="Pangalinan J."/>
            <person name="Salamov A.A."/>
            <person name="Simmons B.A."/>
            <person name="Magnuson J.K."/>
            <person name="Chen J."/>
            <person name="Drula E."/>
            <person name="Henrissat B."/>
            <person name="Wiebenga A."/>
            <person name="Lubbers R.J."/>
            <person name="Gomes A.C."/>
            <person name="Macurrencykelacurrency M.R."/>
            <person name="Stajich J."/>
            <person name="Grigoriev I.V."/>
            <person name="Mortensen U.H."/>
            <person name="De Vries R.P."/>
            <person name="Baker S.E."/>
            <person name="Andersen M.R."/>
        </authorList>
    </citation>
    <scope>NUCLEOTIDE SEQUENCE [LARGE SCALE GENOMIC DNA]</scope>
    <source>
        <strain evidence="2 3">CBS 449.75</strain>
    </source>
</reference>
<dbReference type="PANTHER" id="PTHR21310:SF54">
    <property type="entry name" value="AMINOGLYCOSIDE PHOSPHOTRANSFERASE DOMAIN-CONTAINING PROTEIN"/>
    <property type="match status" value="1"/>
</dbReference>
<gene>
    <name evidence="2" type="ORF">BJX67DRAFT_377458</name>
</gene>
<dbReference type="RefSeq" id="XP_070890698.1">
    <property type="nucleotide sequence ID" value="XM_071032113.1"/>
</dbReference>
<dbReference type="Gene3D" id="3.90.1200.10">
    <property type="match status" value="1"/>
</dbReference>
<dbReference type="GeneID" id="98147185"/>
<comment type="caution">
    <text evidence="2">The sequence shown here is derived from an EMBL/GenBank/DDBJ whole genome shotgun (WGS) entry which is preliminary data.</text>
</comment>
<proteinExistence type="predicted"/>
<dbReference type="PANTHER" id="PTHR21310">
    <property type="entry name" value="AMINOGLYCOSIDE PHOSPHOTRANSFERASE-RELATED-RELATED"/>
    <property type="match status" value="1"/>
</dbReference>
<dbReference type="CDD" id="cd05120">
    <property type="entry name" value="APH_ChoK_like"/>
    <property type="match status" value="1"/>
</dbReference>
<dbReference type="InterPro" id="IPR002575">
    <property type="entry name" value="Aminoglycoside_PTrfase"/>
</dbReference>
<dbReference type="Proteomes" id="UP001610432">
    <property type="component" value="Unassembled WGS sequence"/>
</dbReference>
<dbReference type="InterPro" id="IPR011009">
    <property type="entry name" value="Kinase-like_dom_sf"/>
</dbReference>
<name>A0ABR4M551_9EURO</name>
<dbReference type="InterPro" id="IPR051678">
    <property type="entry name" value="AGP_Transferase"/>
</dbReference>
<evidence type="ECO:0000313" key="2">
    <source>
        <dbReference type="EMBL" id="KAL2871719.1"/>
    </source>
</evidence>
<dbReference type="EMBL" id="JBFXLQ010000003">
    <property type="protein sequence ID" value="KAL2871719.1"/>
    <property type="molecule type" value="Genomic_DNA"/>
</dbReference>
<sequence>MPTTFQAEASRLPQATATEMDFRAEVTARSKDFKSTPQPAPVKFDNLNLIVKFGPHVVVEEALCLRILQKTLADTVPVPEVYGWRVEGAYACIYMELIQGESLYNRWDYLGDRGRASICHQLRDIVSSLREVEQDPTDPFIGSITRQSLLDYVFQGMPPGGPFKSIKDFNDWCSSLPQNWLPDSRKYADLYRPFLPDTGTIKLTHGDLHQGNIMISSTSPPRILAVIDWAHAGWYPDYWEYCKSLYTAKYDGEWRNIWISKFLSPHTAEFGVFAEYIMQVGAV</sequence>
<evidence type="ECO:0000313" key="3">
    <source>
        <dbReference type="Proteomes" id="UP001610432"/>
    </source>
</evidence>
<keyword evidence="3" id="KW-1185">Reference proteome</keyword>
<protein>
    <submittedName>
        <fullName evidence="2">Kinase-like domain-containing protein</fullName>
    </submittedName>
</protein>
<evidence type="ECO:0000259" key="1">
    <source>
        <dbReference type="Pfam" id="PF01636"/>
    </source>
</evidence>
<dbReference type="Pfam" id="PF01636">
    <property type="entry name" value="APH"/>
    <property type="match status" value="1"/>
</dbReference>
<feature type="domain" description="Aminoglycoside phosphotransferase" evidence="1">
    <location>
        <begin position="49"/>
        <end position="256"/>
    </location>
</feature>
<accession>A0ABR4M551</accession>
<dbReference type="SUPFAM" id="SSF56112">
    <property type="entry name" value="Protein kinase-like (PK-like)"/>
    <property type="match status" value="1"/>
</dbReference>